<comment type="caution">
    <text evidence="7">The sequence shown here is derived from an EMBL/GenBank/DDBJ whole genome shotgun (WGS) entry which is preliminary data.</text>
</comment>
<dbReference type="GO" id="GO:0046872">
    <property type="term" value="F:metal ion binding"/>
    <property type="evidence" value="ECO:0007669"/>
    <property type="project" value="UniProtKB-KW"/>
</dbReference>
<dbReference type="InterPro" id="IPR011650">
    <property type="entry name" value="Peptidase_M20_dimer"/>
</dbReference>
<dbReference type="SUPFAM" id="SSF50978">
    <property type="entry name" value="WD40 repeat-like"/>
    <property type="match status" value="1"/>
</dbReference>
<accession>A0AAN7WQC6</accession>
<dbReference type="InterPro" id="IPR015943">
    <property type="entry name" value="WD40/YVTN_repeat-like_dom_sf"/>
</dbReference>
<dbReference type="InterPro" id="IPR002933">
    <property type="entry name" value="Peptidase_M20"/>
</dbReference>
<evidence type="ECO:0000259" key="6">
    <source>
        <dbReference type="Pfam" id="PF07687"/>
    </source>
</evidence>
<dbReference type="PIRSF" id="PIRSF037237">
    <property type="entry name" value="Peptidase_WD_repeats_DUG2"/>
    <property type="match status" value="1"/>
</dbReference>
<dbReference type="InterPro" id="IPR001680">
    <property type="entry name" value="WD40_rpt"/>
</dbReference>
<dbReference type="SUPFAM" id="SSF53187">
    <property type="entry name" value="Zn-dependent exopeptidases"/>
    <property type="match status" value="1"/>
</dbReference>
<dbReference type="Pfam" id="PF00400">
    <property type="entry name" value="WD40"/>
    <property type="match status" value="2"/>
</dbReference>
<dbReference type="PROSITE" id="PS50082">
    <property type="entry name" value="WD_REPEATS_2"/>
    <property type="match status" value="1"/>
</dbReference>
<dbReference type="InterPro" id="IPR051458">
    <property type="entry name" value="Cyt/Met_Dipeptidase"/>
</dbReference>
<dbReference type="EMBL" id="JAWIZZ010000047">
    <property type="protein sequence ID" value="KAK5779512.1"/>
    <property type="molecule type" value="Genomic_DNA"/>
</dbReference>
<dbReference type="InterPro" id="IPR017149">
    <property type="entry name" value="GSH_degradosome_Dug2"/>
</dbReference>
<evidence type="ECO:0000256" key="4">
    <source>
        <dbReference type="ARBA" id="ARBA00022801"/>
    </source>
</evidence>
<dbReference type="PANTHER" id="PTHR43270:SF8">
    <property type="entry name" value="DI- AND TRIPEPTIDASE DUG2-RELATED"/>
    <property type="match status" value="1"/>
</dbReference>
<dbReference type="InterPro" id="IPR036322">
    <property type="entry name" value="WD40_repeat_dom_sf"/>
</dbReference>
<name>A0AAN7WQC6_9SACH</name>
<evidence type="ECO:0000256" key="3">
    <source>
        <dbReference type="ARBA" id="ARBA00022723"/>
    </source>
</evidence>
<dbReference type="Gene3D" id="3.40.630.10">
    <property type="entry name" value="Zn peptidases"/>
    <property type="match status" value="1"/>
</dbReference>
<sequence length="936" mass="104889">MLEIPELVHKWNHTHSILSICVFPNKNLLFAGTQDSKILVVDKKSYDIIKTIQLGNTTSSTIDPLSSISYINTRSSVLCLDKSLDEKYLFSAGADSLVRVWSIDYCKKDHSLQIKEIATVYSITDIGDIFSIKYLDSVQTLVFGCQDASLLYLDNIIDRIHDCTASFNTNVNLNNDINNSHTSNDHPNILQNAESTSNIITPSQNNIDRLPHRRYDKFFNSKGPTSPTSYTPLSVSPDYLSREVSTLNICDTKHYPHAILEIPAENIIRYAHNGFIYSIVGATSIHTGLNQNNDSILELIITSSGDGISSVWKVSKNKKSGKVVIESEQENMNNEETVFSQAIEYPFLYCGLSEGKINIWDLNTGQLVSELKTPDMSDIISISVHDDCVFAINEESINIFYHDQLVHWNPNQGKLLGSEIFICDMANDKNNSILNSYSYLSVGGNDGSLTLWNISSLFQNLQPSLASRFVNKRMKYETNDSSTETNIDTEEMILSLRKLISFKTISQETATECRISLARCAIFLVELLKKLGADDVQLLPVDGHHGPVVLAHFHNQRGREEQNSVKRILWYGHYDVISAGDSEKWDTDPFTLTCENGYMKGRGVSDNKGPLISAIYSVASLYQQNKLKNDIIFLIEGSEEIGSPGFERICSARIFNPKIDWIFLSNSSWVDEEHPCINYGLRGVINAEITITSDKSNGHSGINGGLYQEVTFDLMHIISKLQDDEGRISIPDFEKTMKTPDKKELERFAKVINVANFSKTGCCKKGDYCVNFLIKNWAKPSISVTSLKVNGPGNITVIPNSASAGVSIRLVPGQDVRSVKENLKEFLIREFAQLNSPNHLQIDVVNEAEPWLGDPSNHAYQILEREVTKAWGMEPLFVREGGSIPSIRMLERSFNAPAIQIPCGQSTDNAHLDNENLRIKNWTKMTQILSNVFNNL</sequence>
<keyword evidence="4" id="KW-0378">Hydrolase</keyword>
<proteinExistence type="inferred from homology"/>
<evidence type="ECO:0000256" key="1">
    <source>
        <dbReference type="ARBA" id="ARBA00006247"/>
    </source>
</evidence>
<dbReference type="Gene3D" id="2.130.10.10">
    <property type="entry name" value="YVTN repeat-like/Quinoprotein amine dehydrogenase"/>
    <property type="match status" value="2"/>
</dbReference>
<feature type="repeat" description="WD" evidence="5">
    <location>
        <begin position="70"/>
        <end position="104"/>
    </location>
</feature>
<dbReference type="PANTHER" id="PTHR43270">
    <property type="entry name" value="BETA-ALA-HIS DIPEPTIDASE"/>
    <property type="match status" value="1"/>
</dbReference>
<dbReference type="SMART" id="SM00320">
    <property type="entry name" value="WD40"/>
    <property type="match status" value="5"/>
</dbReference>
<dbReference type="GO" id="GO:0008233">
    <property type="term" value="F:peptidase activity"/>
    <property type="evidence" value="ECO:0007669"/>
    <property type="project" value="UniProtKB-KW"/>
</dbReference>
<dbReference type="GO" id="GO:0006751">
    <property type="term" value="P:glutathione catabolic process"/>
    <property type="evidence" value="ECO:0007669"/>
    <property type="project" value="InterPro"/>
</dbReference>
<dbReference type="Pfam" id="PF07687">
    <property type="entry name" value="M20_dimer"/>
    <property type="match status" value="1"/>
</dbReference>
<organism evidence="7 8">
    <name type="scientific">Arxiozyma heterogenica</name>
    <dbReference type="NCBI Taxonomy" id="278026"/>
    <lineage>
        <taxon>Eukaryota</taxon>
        <taxon>Fungi</taxon>
        <taxon>Dikarya</taxon>
        <taxon>Ascomycota</taxon>
        <taxon>Saccharomycotina</taxon>
        <taxon>Saccharomycetes</taxon>
        <taxon>Saccharomycetales</taxon>
        <taxon>Saccharomycetaceae</taxon>
        <taxon>Arxiozyma</taxon>
    </lineage>
</organism>
<dbReference type="GO" id="GO:0006508">
    <property type="term" value="P:proteolysis"/>
    <property type="evidence" value="ECO:0007669"/>
    <property type="project" value="UniProtKB-KW"/>
</dbReference>
<keyword evidence="3" id="KW-0479">Metal-binding</keyword>
<dbReference type="Pfam" id="PF01546">
    <property type="entry name" value="Peptidase_M20"/>
    <property type="match status" value="1"/>
</dbReference>
<dbReference type="Proteomes" id="UP001306508">
    <property type="component" value="Unassembled WGS sequence"/>
</dbReference>
<protein>
    <recommendedName>
        <fullName evidence="6">Peptidase M20 dimerisation domain-containing protein</fullName>
    </recommendedName>
</protein>
<evidence type="ECO:0000313" key="7">
    <source>
        <dbReference type="EMBL" id="KAK5779512.1"/>
    </source>
</evidence>
<comment type="similarity">
    <text evidence="1">Belongs to the peptidase M20A family.</text>
</comment>
<evidence type="ECO:0000256" key="5">
    <source>
        <dbReference type="PROSITE-ProRule" id="PRU00221"/>
    </source>
</evidence>
<keyword evidence="2" id="KW-0645">Protease</keyword>
<feature type="domain" description="Peptidase M20 dimerisation" evidence="6">
    <location>
        <begin position="679"/>
        <end position="830"/>
    </location>
</feature>
<dbReference type="Gene3D" id="3.30.70.360">
    <property type="match status" value="1"/>
</dbReference>
<keyword evidence="5" id="KW-0853">WD repeat</keyword>
<gene>
    <name evidence="7" type="ORF">RI543_003403</name>
</gene>
<keyword evidence="8" id="KW-1185">Reference proteome</keyword>
<evidence type="ECO:0000256" key="2">
    <source>
        <dbReference type="ARBA" id="ARBA00022670"/>
    </source>
</evidence>
<reference evidence="8" key="1">
    <citation type="submission" date="2023-07" db="EMBL/GenBank/DDBJ databases">
        <title>A draft genome of Kazachstania heterogenica Y-27499.</title>
        <authorList>
            <person name="Donic C."/>
            <person name="Kralova J.S."/>
            <person name="Fidel L."/>
            <person name="Ben-Dor S."/>
            <person name="Jung S."/>
        </authorList>
    </citation>
    <scope>NUCLEOTIDE SEQUENCE [LARGE SCALE GENOMIC DNA]</scope>
    <source>
        <strain evidence="8">Y27499</strain>
    </source>
</reference>
<evidence type="ECO:0000313" key="8">
    <source>
        <dbReference type="Proteomes" id="UP001306508"/>
    </source>
</evidence>
<dbReference type="AlphaFoldDB" id="A0AAN7WQC6"/>